<evidence type="ECO:0000256" key="5">
    <source>
        <dbReference type="ARBA" id="ARBA00022833"/>
    </source>
</evidence>
<accession>A0A9P9GPL9</accession>
<feature type="domain" description="C2H2-type" evidence="9">
    <location>
        <begin position="158"/>
        <end position="187"/>
    </location>
</feature>
<protein>
    <recommendedName>
        <fullName evidence="9">C2H2-type domain-containing protein</fullName>
    </recommendedName>
</protein>
<feature type="compositionally biased region" description="Basic and acidic residues" evidence="8">
    <location>
        <begin position="289"/>
        <end position="301"/>
    </location>
</feature>
<reference evidence="10" key="1">
    <citation type="journal article" date="2021" name="Nat. Commun.">
        <title>Genetic determinants of endophytism in the Arabidopsis root mycobiome.</title>
        <authorList>
            <person name="Mesny F."/>
            <person name="Miyauchi S."/>
            <person name="Thiergart T."/>
            <person name="Pickel B."/>
            <person name="Atanasova L."/>
            <person name="Karlsson M."/>
            <person name="Huettel B."/>
            <person name="Barry K.W."/>
            <person name="Haridas S."/>
            <person name="Chen C."/>
            <person name="Bauer D."/>
            <person name="Andreopoulos W."/>
            <person name="Pangilinan J."/>
            <person name="LaButti K."/>
            <person name="Riley R."/>
            <person name="Lipzen A."/>
            <person name="Clum A."/>
            <person name="Drula E."/>
            <person name="Henrissat B."/>
            <person name="Kohler A."/>
            <person name="Grigoriev I.V."/>
            <person name="Martin F.M."/>
            <person name="Hacquard S."/>
        </authorList>
    </citation>
    <scope>NUCLEOTIDE SEQUENCE</scope>
    <source>
        <strain evidence="10">FSSC 5 MPI-SDFR-AT-0091</strain>
    </source>
</reference>
<dbReference type="GO" id="GO:0005634">
    <property type="term" value="C:nucleus"/>
    <property type="evidence" value="ECO:0007669"/>
    <property type="project" value="UniProtKB-SubCell"/>
</dbReference>
<feature type="domain" description="C2H2-type" evidence="9">
    <location>
        <begin position="198"/>
        <end position="227"/>
    </location>
</feature>
<dbReference type="PROSITE" id="PS00028">
    <property type="entry name" value="ZINC_FINGER_C2H2_1"/>
    <property type="match status" value="2"/>
</dbReference>
<evidence type="ECO:0000259" key="9">
    <source>
        <dbReference type="PROSITE" id="PS50157"/>
    </source>
</evidence>
<dbReference type="Gene3D" id="3.30.160.60">
    <property type="entry name" value="Classic Zinc Finger"/>
    <property type="match status" value="1"/>
</dbReference>
<evidence type="ECO:0000313" key="10">
    <source>
        <dbReference type="EMBL" id="KAH7243190.1"/>
    </source>
</evidence>
<gene>
    <name evidence="10" type="ORF">B0J15DRAFT_470234</name>
</gene>
<evidence type="ECO:0000256" key="1">
    <source>
        <dbReference type="ARBA" id="ARBA00004123"/>
    </source>
</evidence>
<organism evidence="10 11">
    <name type="scientific">Fusarium solani</name>
    <name type="common">Filamentous fungus</name>
    <dbReference type="NCBI Taxonomy" id="169388"/>
    <lineage>
        <taxon>Eukaryota</taxon>
        <taxon>Fungi</taxon>
        <taxon>Dikarya</taxon>
        <taxon>Ascomycota</taxon>
        <taxon>Pezizomycotina</taxon>
        <taxon>Sordariomycetes</taxon>
        <taxon>Hypocreomycetidae</taxon>
        <taxon>Hypocreales</taxon>
        <taxon>Nectriaceae</taxon>
        <taxon>Fusarium</taxon>
        <taxon>Fusarium solani species complex</taxon>
    </lineage>
</organism>
<evidence type="ECO:0000256" key="6">
    <source>
        <dbReference type="ARBA" id="ARBA00023242"/>
    </source>
</evidence>
<dbReference type="InterPro" id="IPR050888">
    <property type="entry name" value="ZnF_C2H2-type_TF"/>
</dbReference>
<comment type="subcellular location">
    <subcellularLocation>
        <location evidence="1">Nucleus</location>
    </subcellularLocation>
</comment>
<comment type="caution">
    <text evidence="10">The sequence shown here is derived from an EMBL/GenBank/DDBJ whole genome shotgun (WGS) entry which is preliminary data.</text>
</comment>
<dbReference type="AlphaFoldDB" id="A0A9P9GPL9"/>
<evidence type="ECO:0000256" key="2">
    <source>
        <dbReference type="ARBA" id="ARBA00022723"/>
    </source>
</evidence>
<keyword evidence="5" id="KW-0862">Zinc</keyword>
<feature type="region of interest" description="Disordered" evidence="8">
    <location>
        <begin position="78"/>
        <end position="109"/>
    </location>
</feature>
<dbReference type="PROSITE" id="PS50157">
    <property type="entry name" value="ZINC_FINGER_C2H2_2"/>
    <property type="match status" value="3"/>
</dbReference>
<evidence type="ECO:0000256" key="3">
    <source>
        <dbReference type="ARBA" id="ARBA00022737"/>
    </source>
</evidence>
<evidence type="ECO:0000256" key="4">
    <source>
        <dbReference type="ARBA" id="ARBA00022771"/>
    </source>
</evidence>
<dbReference type="Proteomes" id="UP000736672">
    <property type="component" value="Unassembled WGS sequence"/>
</dbReference>
<dbReference type="InterPro" id="IPR036236">
    <property type="entry name" value="Znf_C2H2_sf"/>
</dbReference>
<sequence length="308" mass="35822">MRVRRKEVPTKWHERTKERHLEACQKLKRHMCGKQYEQRQSMYYHFRETKHGDDHPVKSASRGRFHCKPCGQYSASSRQAAFSRSTAGKTELRAADTEMRRRRRDAPRRWRERAKIGDMPKYLKLKRDERALHLLRHPDAQRKANKRVRERALAKSRHRCDDCNHDFPTKAALKKHRGGPKHAETVQKKRLGVDKLPTKCTVCGKTYAQRQSLYKHHRNSGHGDGNPLKSGSRGAFHCEDCGQYFRFKSTSSVLPVKSNVRTLEDQQDHSVQAMMASRPEGLRALDADPDRLQEGGERGRGFEMYPSI</sequence>
<feature type="compositionally biased region" description="Basic and acidic residues" evidence="8">
    <location>
        <begin position="90"/>
        <end position="99"/>
    </location>
</feature>
<evidence type="ECO:0000256" key="7">
    <source>
        <dbReference type="PROSITE-ProRule" id="PRU00042"/>
    </source>
</evidence>
<proteinExistence type="predicted"/>
<feature type="compositionally biased region" description="Low complexity" evidence="8">
    <location>
        <begin position="78"/>
        <end position="87"/>
    </location>
</feature>
<dbReference type="SUPFAM" id="SSF57667">
    <property type="entry name" value="beta-beta-alpha zinc fingers"/>
    <property type="match status" value="1"/>
</dbReference>
<dbReference type="SMART" id="SM00355">
    <property type="entry name" value="ZnF_C2H2"/>
    <property type="match status" value="3"/>
</dbReference>
<dbReference type="InterPro" id="IPR013087">
    <property type="entry name" value="Znf_C2H2_type"/>
</dbReference>
<feature type="domain" description="C2H2-type" evidence="9">
    <location>
        <begin position="22"/>
        <end position="56"/>
    </location>
</feature>
<keyword evidence="2" id="KW-0479">Metal-binding</keyword>
<keyword evidence="11" id="KW-1185">Reference proteome</keyword>
<name>A0A9P9GPL9_FUSSL</name>
<feature type="region of interest" description="Disordered" evidence="8">
    <location>
        <begin position="289"/>
        <end position="308"/>
    </location>
</feature>
<dbReference type="PANTHER" id="PTHR24406">
    <property type="entry name" value="TRANSCRIPTIONAL REPRESSOR CTCFL-RELATED"/>
    <property type="match status" value="1"/>
</dbReference>
<dbReference type="EMBL" id="JAGTJS010000019">
    <property type="protein sequence ID" value="KAH7243190.1"/>
    <property type="molecule type" value="Genomic_DNA"/>
</dbReference>
<keyword evidence="6" id="KW-0539">Nucleus</keyword>
<evidence type="ECO:0000256" key="8">
    <source>
        <dbReference type="SAM" id="MobiDB-lite"/>
    </source>
</evidence>
<evidence type="ECO:0000313" key="11">
    <source>
        <dbReference type="Proteomes" id="UP000736672"/>
    </source>
</evidence>
<dbReference type="OrthoDB" id="40579at2759"/>
<keyword evidence="3" id="KW-0677">Repeat</keyword>
<keyword evidence="4 7" id="KW-0863">Zinc-finger</keyword>
<dbReference type="GO" id="GO:0008270">
    <property type="term" value="F:zinc ion binding"/>
    <property type="evidence" value="ECO:0007669"/>
    <property type="project" value="UniProtKB-KW"/>
</dbReference>